<dbReference type="Proteomes" id="UP000593560">
    <property type="component" value="Unassembled WGS sequence"/>
</dbReference>
<dbReference type="EMBL" id="JABFAD010000012">
    <property type="protein sequence ID" value="MBA0814285.1"/>
    <property type="molecule type" value="Genomic_DNA"/>
</dbReference>
<sequence length="96" mass="10532">MSLGKESIFKVETRAMVEGLFIAWEKGFKRIEVECDNALVIELLLAGGGANSSLVEVADYVSKCAAVDFLILQLYEEPLVSIQDLLLADRNVSLPD</sequence>
<feature type="domain" description="RNase H type-1" evidence="1">
    <location>
        <begin position="5"/>
        <end position="45"/>
    </location>
</feature>
<dbReference type="GO" id="GO:0003676">
    <property type="term" value="F:nucleic acid binding"/>
    <property type="evidence" value="ECO:0007669"/>
    <property type="project" value="InterPro"/>
</dbReference>
<dbReference type="GO" id="GO:0004523">
    <property type="term" value="F:RNA-DNA hybrid ribonuclease activity"/>
    <property type="evidence" value="ECO:0007669"/>
    <property type="project" value="InterPro"/>
</dbReference>
<comment type="caution">
    <text evidence="2">The sequence shown here is derived from an EMBL/GenBank/DDBJ whole genome shotgun (WGS) entry which is preliminary data.</text>
</comment>
<evidence type="ECO:0000313" key="3">
    <source>
        <dbReference type="Proteomes" id="UP000593560"/>
    </source>
</evidence>
<dbReference type="OrthoDB" id="998186at2759"/>
<name>A0A7J9HZF2_9ROSI</name>
<evidence type="ECO:0000259" key="1">
    <source>
        <dbReference type="Pfam" id="PF13456"/>
    </source>
</evidence>
<keyword evidence="3" id="KW-1185">Reference proteome</keyword>
<reference evidence="2 3" key="1">
    <citation type="journal article" date="2019" name="Genome Biol. Evol.">
        <title>Insights into the evolution of the New World diploid cottons (Gossypium, subgenus Houzingenia) based on genome sequencing.</title>
        <authorList>
            <person name="Grover C.E."/>
            <person name="Arick M.A. 2nd"/>
            <person name="Thrash A."/>
            <person name="Conover J.L."/>
            <person name="Sanders W.S."/>
            <person name="Peterson D.G."/>
            <person name="Frelichowski J.E."/>
            <person name="Scheffler J.A."/>
            <person name="Scheffler B.E."/>
            <person name="Wendel J.F."/>
        </authorList>
    </citation>
    <scope>NUCLEOTIDE SEQUENCE [LARGE SCALE GENOMIC DNA]</scope>
    <source>
        <strain evidence="2">0</strain>
        <tissue evidence="2">Leaf</tissue>
    </source>
</reference>
<protein>
    <recommendedName>
        <fullName evidence="1">RNase H type-1 domain-containing protein</fullName>
    </recommendedName>
</protein>
<gene>
    <name evidence="2" type="ORF">Gohar_020125</name>
</gene>
<evidence type="ECO:0000313" key="2">
    <source>
        <dbReference type="EMBL" id="MBA0814285.1"/>
    </source>
</evidence>
<dbReference type="AlphaFoldDB" id="A0A7J9HZF2"/>
<dbReference type="Pfam" id="PF13456">
    <property type="entry name" value="RVT_3"/>
    <property type="match status" value="1"/>
</dbReference>
<dbReference type="InterPro" id="IPR002156">
    <property type="entry name" value="RNaseH_domain"/>
</dbReference>
<accession>A0A7J9HZF2</accession>
<organism evidence="2 3">
    <name type="scientific">Gossypium harknessii</name>
    <dbReference type="NCBI Taxonomy" id="34285"/>
    <lineage>
        <taxon>Eukaryota</taxon>
        <taxon>Viridiplantae</taxon>
        <taxon>Streptophyta</taxon>
        <taxon>Embryophyta</taxon>
        <taxon>Tracheophyta</taxon>
        <taxon>Spermatophyta</taxon>
        <taxon>Magnoliopsida</taxon>
        <taxon>eudicotyledons</taxon>
        <taxon>Gunneridae</taxon>
        <taxon>Pentapetalae</taxon>
        <taxon>rosids</taxon>
        <taxon>malvids</taxon>
        <taxon>Malvales</taxon>
        <taxon>Malvaceae</taxon>
        <taxon>Malvoideae</taxon>
        <taxon>Gossypium</taxon>
    </lineage>
</organism>
<proteinExistence type="predicted"/>